<evidence type="ECO:0000256" key="1">
    <source>
        <dbReference type="ARBA" id="ARBA00022553"/>
    </source>
</evidence>
<dbReference type="PANTHER" id="PTHR44591">
    <property type="entry name" value="STRESS RESPONSE REGULATOR PROTEIN 1"/>
    <property type="match status" value="1"/>
</dbReference>
<dbReference type="Gene3D" id="3.40.50.2300">
    <property type="match status" value="1"/>
</dbReference>
<keyword evidence="5" id="KW-1185">Reference proteome</keyword>
<dbReference type="PROSITE" id="PS50110">
    <property type="entry name" value="RESPONSE_REGULATORY"/>
    <property type="match status" value="1"/>
</dbReference>
<dbReference type="PANTHER" id="PTHR44591:SF3">
    <property type="entry name" value="RESPONSE REGULATORY DOMAIN-CONTAINING PROTEIN"/>
    <property type="match status" value="1"/>
</dbReference>
<evidence type="ECO:0000313" key="5">
    <source>
        <dbReference type="Proteomes" id="UP001597337"/>
    </source>
</evidence>
<dbReference type="CDD" id="cd17546">
    <property type="entry name" value="REC_hyHK_CKI1_RcsC-like"/>
    <property type="match status" value="1"/>
</dbReference>
<dbReference type="SMART" id="SM00448">
    <property type="entry name" value="REC"/>
    <property type="match status" value="1"/>
</dbReference>
<dbReference type="Proteomes" id="UP001597337">
    <property type="component" value="Unassembled WGS sequence"/>
</dbReference>
<dbReference type="InterPro" id="IPR050595">
    <property type="entry name" value="Bact_response_regulator"/>
</dbReference>
<dbReference type="Pfam" id="PF00072">
    <property type="entry name" value="Response_reg"/>
    <property type="match status" value="1"/>
</dbReference>
<feature type="domain" description="Response regulatory" evidence="3">
    <location>
        <begin position="8"/>
        <end position="123"/>
    </location>
</feature>
<dbReference type="RefSeq" id="WP_386025600.1">
    <property type="nucleotide sequence ID" value="NZ_JBHUHX010000016.1"/>
</dbReference>
<protein>
    <submittedName>
        <fullName evidence="4">Response regulator transcription factor</fullName>
    </submittedName>
</protein>
<feature type="modified residue" description="4-aspartylphosphate" evidence="2">
    <location>
        <position position="59"/>
    </location>
</feature>
<proteinExistence type="predicted"/>
<sequence length="124" mass="13608">MTTTDSPLLLIVDDSKMSRMMISRIVADLRPDWRLAEAADSVDALAAIEREAPHYVSMDVNMPGMSGLEAAGRIRLHNPEIKIVLCTANIQDAVRQAAENAGVKFTAKPITPDSIARMVELFEE</sequence>
<evidence type="ECO:0000256" key="2">
    <source>
        <dbReference type="PROSITE-ProRule" id="PRU00169"/>
    </source>
</evidence>
<evidence type="ECO:0000313" key="4">
    <source>
        <dbReference type="EMBL" id="MFD2111840.1"/>
    </source>
</evidence>
<gene>
    <name evidence="4" type="ORF">ACFSJC_08310</name>
</gene>
<dbReference type="SUPFAM" id="SSF52172">
    <property type="entry name" value="CheY-like"/>
    <property type="match status" value="1"/>
</dbReference>
<comment type="caution">
    <text evidence="4">The sequence shown here is derived from an EMBL/GenBank/DDBJ whole genome shotgun (WGS) entry which is preliminary data.</text>
</comment>
<organism evidence="4 5">
    <name type="scientific">Thiorhodococcus fuscus</name>
    <dbReference type="NCBI Taxonomy" id="527200"/>
    <lineage>
        <taxon>Bacteria</taxon>
        <taxon>Pseudomonadati</taxon>
        <taxon>Pseudomonadota</taxon>
        <taxon>Gammaproteobacteria</taxon>
        <taxon>Chromatiales</taxon>
        <taxon>Chromatiaceae</taxon>
        <taxon>Thiorhodococcus</taxon>
    </lineage>
</organism>
<accession>A0ABW4Y733</accession>
<evidence type="ECO:0000259" key="3">
    <source>
        <dbReference type="PROSITE" id="PS50110"/>
    </source>
</evidence>
<keyword evidence="1 2" id="KW-0597">Phosphoprotein</keyword>
<reference evidence="5" key="1">
    <citation type="journal article" date="2019" name="Int. J. Syst. Evol. Microbiol.">
        <title>The Global Catalogue of Microorganisms (GCM) 10K type strain sequencing project: providing services to taxonomists for standard genome sequencing and annotation.</title>
        <authorList>
            <consortium name="The Broad Institute Genomics Platform"/>
            <consortium name="The Broad Institute Genome Sequencing Center for Infectious Disease"/>
            <person name="Wu L."/>
            <person name="Ma J."/>
        </authorList>
    </citation>
    <scope>NUCLEOTIDE SEQUENCE [LARGE SCALE GENOMIC DNA]</scope>
    <source>
        <strain evidence="5">KACC 12597</strain>
    </source>
</reference>
<dbReference type="EMBL" id="JBHUHX010000016">
    <property type="protein sequence ID" value="MFD2111840.1"/>
    <property type="molecule type" value="Genomic_DNA"/>
</dbReference>
<name>A0ABW4Y733_9GAMM</name>
<dbReference type="InterPro" id="IPR011006">
    <property type="entry name" value="CheY-like_superfamily"/>
</dbReference>
<dbReference type="InterPro" id="IPR001789">
    <property type="entry name" value="Sig_transdc_resp-reg_receiver"/>
</dbReference>